<dbReference type="SMART" id="SM00832">
    <property type="entry name" value="C8"/>
    <property type="match status" value="1"/>
</dbReference>
<feature type="disulfide bond" evidence="9">
    <location>
        <begin position="1134"/>
        <end position="1177"/>
    </location>
</feature>
<keyword evidence="15" id="KW-1185">Reference proteome</keyword>
<name>A0A8S4NRU9_OWEFU</name>
<dbReference type="InterPro" id="IPR035976">
    <property type="entry name" value="Sushi/SCR/CCP_sf"/>
</dbReference>
<feature type="domain" description="Sushi" evidence="12">
    <location>
        <begin position="1510"/>
        <end position="1580"/>
    </location>
</feature>
<dbReference type="InterPro" id="IPR000742">
    <property type="entry name" value="EGF"/>
</dbReference>
<feature type="domain" description="Sushi" evidence="12">
    <location>
        <begin position="2029"/>
        <end position="2100"/>
    </location>
</feature>
<dbReference type="Pfam" id="PF00094">
    <property type="entry name" value="VWD"/>
    <property type="match status" value="1"/>
</dbReference>
<feature type="domain" description="Sushi" evidence="12">
    <location>
        <begin position="3153"/>
        <end position="3223"/>
    </location>
</feature>
<feature type="domain" description="EGF-like" evidence="11">
    <location>
        <begin position="3796"/>
        <end position="3830"/>
    </location>
</feature>
<feature type="domain" description="Sushi" evidence="12">
    <location>
        <begin position="272"/>
        <end position="342"/>
    </location>
</feature>
<dbReference type="InterPro" id="IPR001846">
    <property type="entry name" value="VWF_type-D"/>
</dbReference>
<feature type="disulfide bond" evidence="8">
    <location>
        <begin position="3864"/>
        <end position="3873"/>
    </location>
</feature>
<dbReference type="SMART" id="SM00179">
    <property type="entry name" value="EGF_CA"/>
    <property type="match status" value="3"/>
</dbReference>
<dbReference type="EMBL" id="CAIIXF020000005">
    <property type="protein sequence ID" value="CAH1783128.1"/>
    <property type="molecule type" value="Genomic_DNA"/>
</dbReference>
<feature type="domain" description="Sushi" evidence="12">
    <location>
        <begin position="599"/>
        <end position="671"/>
    </location>
</feature>
<feature type="domain" description="Sushi" evidence="12">
    <location>
        <begin position="1318"/>
        <end position="1383"/>
    </location>
</feature>
<dbReference type="Gene3D" id="2.10.70.10">
    <property type="entry name" value="Complement Module, domain 1"/>
    <property type="match status" value="46"/>
</dbReference>
<feature type="domain" description="Sushi" evidence="12">
    <location>
        <begin position="732"/>
        <end position="793"/>
    </location>
</feature>
<dbReference type="InterPro" id="IPR036084">
    <property type="entry name" value="Ser_inhib-like_sf"/>
</dbReference>
<gene>
    <name evidence="14" type="ORF">OFUS_LOCUS9495</name>
</gene>
<dbReference type="CDD" id="cd00054">
    <property type="entry name" value="EGF_CA"/>
    <property type="match status" value="2"/>
</dbReference>
<dbReference type="Pfam" id="PF01826">
    <property type="entry name" value="TIL"/>
    <property type="match status" value="1"/>
</dbReference>
<dbReference type="SUPFAM" id="SSF57535">
    <property type="entry name" value="Complement control module/SCR domain"/>
    <property type="match status" value="48"/>
</dbReference>
<evidence type="ECO:0000256" key="2">
    <source>
        <dbReference type="ARBA" id="ARBA00022659"/>
    </source>
</evidence>
<dbReference type="InterPro" id="IPR000436">
    <property type="entry name" value="Sushi_SCR_CCP_dom"/>
</dbReference>
<dbReference type="PANTHER" id="PTHR19325">
    <property type="entry name" value="COMPLEMENT COMPONENT-RELATED SUSHI DOMAIN-CONTAINING"/>
    <property type="match status" value="1"/>
</dbReference>
<feature type="domain" description="Sushi" evidence="12">
    <location>
        <begin position="672"/>
        <end position="731"/>
    </location>
</feature>
<evidence type="ECO:0000256" key="1">
    <source>
        <dbReference type="ARBA" id="ARBA00022536"/>
    </source>
</evidence>
<accession>A0A8S4NRU9</accession>
<feature type="domain" description="Sushi" evidence="12">
    <location>
        <begin position="2379"/>
        <end position="2445"/>
    </location>
</feature>
<dbReference type="InterPro" id="IPR050350">
    <property type="entry name" value="Compl-Cell_Adhes-Reg"/>
</dbReference>
<dbReference type="OrthoDB" id="6059832at2759"/>
<feature type="domain" description="Sushi" evidence="12">
    <location>
        <begin position="1058"/>
        <end position="1130"/>
    </location>
</feature>
<dbReference type="Pfam" id="PF00008">
    <property type="entry name" value="EGF"/>
    <property type="match status" value="2"/>
</dbReference>
<dbReference type="InterPro" id="IPR014853">
    <property type="entry name" value="VWF/SSPO/ZAN-like_Cys-rich_dom"/>
</dbReference>
<comment type="caution">
    <text evidence="8">Lacks conserved residue(s) required for the propagation of feature annotation.</text>
</comment>
<dbReference type="SMART" id="SM00216">
    <property type="entry name" value="VWD"/>
    <property type="match status" value="1"/>
</dbReference>
<keyword evidence="7" id="KW-0325">Glycoprotein</keyword>
<organism evidence="14 15">
    <name type="scientific">Owenia fusiformis</name>
    <name type="common">Polychaete worm</name>
    <dbReference type="NCBI Taxonomy" id="6347"/>
    <lineage>
        <taxon>Eukaryota</taxon>
        <taxon>Metazoa</taxon>
        <taxon>Spiralia</taxon>
        <taxon>Lophotrochozoa</taxon>
        <taxon>Annelida</taxon>
        <taxon>Polychaeta</taxon>
        <taxon>Sedentaria</taxon>
        <taxon>Canalipalpata</taxon>
        <taxon>Sabellida</taxon>
        <taxon>Oweniida</taxon>
        <taxon>Oweniidae</taxon>
        <taxon>Owenia</taxon>
    </lineage>
</organism>
<feature type="domain" description="Sushi" evidence="12">
    <location>
        <begin position="865"/>
        <end position="921"/>
    </location>
</feature>
<feature type="domain" description="Sushi" evidence="12">
    <location>
        <begin position="2902"/>
        <end position="2962"/>
    </location>
</feature>
<evidence type="ECO:0000256" key="9">
    <source>
        <dbReference type="PROSITE-ProRule" id="PRU00302"/>
    </source>
</evidence>
<dbReference type="CDD" id="cd19941">
    <property type="entry name" value="TIL"/>
    <property type="match status" value="1"/>
</dbReference>
<dbReference type="FunFam" id="2.10.25.10:FF:000012">
    <property type="entry name" value="Delta-like protein"/>
    <property type="match status" value="1"/>
</dbReference>
<feature type="domain" description="Sushi" evidence="12">
    <location>
        <begin position="1260"/>
        <end position="1317"/>
    </location>
</feature>
<dbReference type="PROSITE" id="PS00010">
    <property type="entry name" value="ASX_HYDROXYL"/>
    <property type="match status" value="1"/>
</dbReference>
<feature type="domain" description="Sushi" evidence="12">
    <location>
        <begin position="2709"/>
        <end position="2769"/>
    </location>
</feature>
<protein>
    <submittedName>
        <fullName evidence="14">Uncharacterized protein</fullName>
    </submittedName>
</protein>
<keyword evidence="5" id="KW-0106">Calcium</keyword>
<feature type="disulfide bond" evidence="9">
    <location>
        <begin position="2872"/>
        <end position="2899"/>
    </location>
</feature>
<evidence type="ECO:0000256" key="7">
    <source>
        <dbReference type="ARBA" id="ARBA00023180"/>
    </source>
</evidence>
<feature type="domain" description="Sushi" evidence="12">
    <location>
        <begin position="132"/>
        <end position="205"/>
    </location>
</feature>
<proteinExistence type="predicted"/>
<feature type="domain" description="Sushi" evidence="12">
    <location>
        <begin position="478"/>
        <end position="537"/>
    </location>
</feature>
<feature type="disulfide bond" evidence="8">
    <location>
        <begin position="3820"/>
        <end position="3829"/>
    </location>
</feature>
<keyword evidence="3" id="KW-0732">Signal</keyword>
<feature type="domain" description="Sushi" evidence="12">
    <location>
        <begin position="2770"/>
        <end position="2841"/>
    </location>
</feature>
<feature type="domain" description="Sushi" evidence="12">
    <location>
        <begin position="405"/>
        <end position="477"/>
    </location>
</feature>
<feature type="domain" description="Sushi" evidence="12">
    <location>
        <begin position="1832"/>
        <end position="1897"/>
    </location>
</feature>
<dbReference type="InterPro" id="IPR001881">
    <property type="entry name" value="EGF-like_Ca-bd_dom"/>
</dbReference>
<dbReference type="InterPro" id="IPR025615">
    <property type="entry name" value="TILa_dom"/>
</dbReference>
<dbReference type="Gene3D" id="2.10.25.10">
    <property type="entry name" value="Laminin"/>
    <property type="match status" value="4"/>
</dbReference>
<feature type="domain" description="Sushi" evidence="12">
    <location>
        <begin position="1698"/>
        <end position="1758"/>
    </location>
</feature>
<dbReference type="Pfam" id="PF00084">
    <property type="entry name" value="Sushi"/>
    <property type="match status" value="31"/>
</dbReference>
<keyword evidence="1 8" id="KW-0245">EGF-like domain</keyword>
<evidence type="ECO:0000259" key="11">
    <source>
        <dbReference type="PROSITE" id="PS50026"/>
    </source>
</evidence>
<feature type="compositionally biased region" description="Basic and acidic residues" evidence="10">
    <location>
        <begin position="146"/>
        <end position="159"/>
    </location>
</feature>
<evidence type="ECO:0000259" key="12">
    <source>
        <dbReference type="PROSITE" id="PS50923"/>
    </source>
</evidence>
<feature type="domain" description="Sushi" evidence="12">
    <location>
        <begin position="2301"/>
        <end position="2378"/>
    </location>
</feature>
<feature type="domain" description="Sushi" evidence="12">
    <location>
        <begin position="3034"/>
        <end position="3090"/>
    </location>
</feature>
<sequence length="4074" mass="437950">RCNKRMGPDNGAIDEVNSDQPDEENQYRPGEIVKYVCDNCFGIIPNADGIQDDDTMCTASGWDGQVPKCQRLTCAAPELNEGVERIGTNNNCGATASFTCKEGYVPADATLTCVDDGSGSPVWSGTPLTCKKKCPFRMPPENGAIDEDRSSNPDPDDNKYNPGDSVYYRCNTCYKLDTMLYGSETEFAVCGEDGNWNRPVPTCQILMCMSMPPPEFGGRNPPDGNNNCNDDPVTFYCDAGYGEEGPGVSNISCIQVEDGVADWDNEPMTCGPRCSERMPPLHGSEHEASSDDPVNNLYKPGQKVTYECDLCYRIKANELGEMDNDTLCTESGWDGDVPNCELMQCESPLMGEGVLMVGDDSSCGQTISFQCKTGYIQSGGEQSITCQSEGTTASWSGVPMTCRLLECLEMIPNKPLNGDIDTSPGATDPKPYTPGNRVSFICDTCYQIGLNENEERDADIVCGINELWDGSMPVCELVTCSPEPQAPMNGGVVDPSTTCGQTTTYTCDICYRHQGSVTRTCQSNGNWSPINEPTCELQQCAELTAPANGMIVSQNTDCGGSVVFSCDFGYELKGSESRECKDNGENVEWTGTETSCEVVVCPFPMLPPPPNGGFDDPHTDEPPYEPGDVITIKCDPCYEIDRVDDNGQKDPDMCCQLGGFWDNATFPNCQQKICTPSPSNPVNGDVSSTEGLCGDDVTYTCDWCYRISGGSTRQCTDDFGWVPLAEPVCEVLKCDKLMPPQNGRIIKDGTNCKSTVEFECEDGFELSGNEVLTCIDNGGSSGVWDGAVPTCEAIECPEPMPFAPVNGSRDANRTDSPPFNMGEIITYRCDTCYQIKLNSFNIRDDDILCQSDGTWDSNPPECERKMCDPVEAPENGFIIDDTNTCNKVAKYGCNMCYKVSGTNPRLCADNGWATQAPQCQKLFCPALLAPLNGEIVTGQTDCNSTMEFTCNDGFTLVGKRVLTCLPLPPLSGFDDADWNGDVPICERITCPAPMDSPPINGIIADQPPGPPYQIGAVISYKCDECYRIAPNAFGQRINEITCLIDGTWDKPTPTCEHLKCEEISDVLPGGNVLSIDRYCRTASSTSQQGEALYECDEYFVLTPNTPTRVCTDDGNQIATWKPPTAPECVEITTCDEPSPIADGTFEKELPGPVETGKSVTYSCNGCYKMVGEPTLTCVKDEITSERRYDPMNPPQCERITCNGIPMAPVNGSISSTSNDCLASVHYECNDECLGLIGVPTRTCLEDGTWDHPDEPVCVQRQCIPPAAKPEHGLISSQDSSCGAVVSYSCETCYTLVGPSSRTCTVNGWDEPAPTCEITQCEGISDPQNGKRYPSTGNENCGQSITFTCNAGYILDGAETITCTASGEPSSTPSWSQQPPVCKKNYCEPAPQNPLNGNATPITNTVGTIVTYTCDSCYAPTYSQRTCNANPSGDPTWSPVDEPTCELLSCSPVTIANGNLSPGLECGVERTVTCDSGYYIDGPSAIRCIFVNGSAVWNTSPPACKARCINMMPTDPNVEKDTENSSPIDPSTSTYGPGDTIMFKCRGCNNIMEDDSGIRDPDRICLETGKWDNPTPPECEPKTCEGTPSAPVGGTVDSTSNTCGTTVTYSCLDSCDQLSGAASRICQPDGTWTSEEPTCIRRTCNPKPTPPLFGSASTDENTCGTNVTYSCDNCYELTPSSSTTRSCGPNGQWAPEIIPTCEVITCVPLQVQNGIVSGTNNCGMTVQFECVAPYFLEGPSSATCREDGTWSGPTPECIEPKCPYRMPPDNGAIDPASPPTDDNNEYARGSVVYYSCDECFGLMGQSGDQLPHYSSICRDNGTWSTPVPTCERLSCMSMSAPENGMMTPSEGNNNCNDGPLTFSCDEGYGQDGPGSTEISCVPVEGGAAWSDQPITCSERCEVRMPPLNGTIAISSDDPDSNGQHYPGDRVVFACDTCYRIQENIDGIRDNDAVCTTSGWDDPVPTCELLQCMEPMLGDGVVKLEGSNDCLATVSFECEAGYIPAGGDESITCVPMGNTASWNGSPLTCKKKCPYRMPPDNGFIDDDVSAIPENDEYIPGDVVVFGCETCYKIGMGETGPMLNTAICLDDGTWSAQVPQCQRMSCISILAPEHGTREPETGNNLCGDPPVVYGCSTGYEEEGTGITQIECVDIGGGGADWTGDPLTCGPMCNARMEPVNGAIDQENSAQPEGDYYNDGDVVYYTCNDCFKIKENQEGVQDNDAVCVSGQWDDPTPTCEPLQCEALSLGDGVIRVGESNDCQTTVSFYCKAGYIPSGGNASITCVNNNDNTGAFWNGTPLTCKKTCRFRMGPENGGIDEEISAIPSNYTSTSYLEYIQGDIVYYKCNDCYKIDRSEYGADSDSAVCGDDGNWNRPVPTCQLMSCMVMPPPNNGTRQPATGNNNCNDPAVVFSCDPGFGEEGPGVKSINCVQIGEDDAEWDNMPLTCGPRCDIPMPPTNGGFDATLSDDPDASNQHSPGDTVTFTCDECYIIAERESGERDNNIVCTNSGWDDDVPTCEILQCEEMTLGEGVIRIEDSNNCQSTVNFQCAAGYAPSGGDSQVTCMPYGTYAAWSGTPLTCDLIQCMEPMPSAPENGFKDESSDDVPYIPGNTIKYGCDDCFKIAKDSHGIRDDDIMCQNNGQWDGQPPSCEPINCMPPPQAPLNGGIDGVATACNATTTYMCDSCYRLQGQPTRTCQQDGTWSPLNEPTCQLQTCTELQAPVNGRIVFQNTECEGIVTFECNFGYELEGSETRVCQDTGTAMQWSGVPTTCEVKTCPIPMPPLPPNGGFDDPNTDDPPYEPGEKITYTCDTCYEITRVDPLGNKDPDIECELGGTWSNTVPDCHRKMCTPSPINPSNGLVSTIDDVLCGDNVTYTCNVCYRLSASDVRQCTDSGWSPIDIPTCEVLTCDAMGPLANGLIVGGTECGSYIELSCDPGYKLIGESIIYCTDNGGTNGEWDGSLPFCQKIECPEPMPIAPENGSRKTDETDLAPYEPGDMITYQCDTCYQIEMNQLNIRDDDILCQSNGTWDSHVPACERKMCDMPTPPNNGLLIDSAYYCGEETIYGCDECYKLVGENPRHCADSGWLTQAPQCQVMHCLGLTAPVNGFISSNETECGVAEVQFSCEEGFNLIGVSALSCVANGNGSAEWNGEVPVCQVSCDAPMNSPPTNGSLVEQSNPGPPYPTGTVLVYRCDECFRLPYDSFDEQLSRLTCLADGSWSNDVPTCERKPCHPLDPPPNGLIVSADNFCGGMTVFAPQEGFQLLGPSALMCLPDGTYDDEPPTFPMAFGVCRASGDPHYWTFDGIPIHFQCACKYLLVGSLPNLGNPFWQIYVQNVHWNGQNIGSWTRDVEIVYNGDVIELLQGALATPGDIENSFEGPTEGGFNVQVNGENVTPGTEIQNGDIKISMSGLFVLVEILPLKLTVKWDGSSRVIVILSETWKNKVEGICQNFNGNPSDDMRLRNGMDVTGTNNPGTQIGNSYQVNSLSECACSPQMADLPTCVDYETVKEKCSILGDLNGVFGPCISELSEAARQNVIESCQADMCADQSRYCEILEDFAASCAVTSGPIVAWRNETECPTPMCPFPSEYNEMGSACPNTCVDPNAEDTCTDPPVEGCFCPPNFILSGTQCVPDPFGCGCVDSNGYFRTRGSTWFESDCSLRHTCEGADIITTEEWACRSDEICGINNGVRGCMCPYGFILAINGTCIAEDKCASMPCQNGGTCVNIEGGYSCICPEDSPGDQCEGTNGGWCDWIPAVSCDPCVDGSENMFVRTCTCPQTVAPGLSCVGVASKNEPCDIACQPCLENPCLNGGVCVQDGTSFTCDCLPGYTGVNCEFDISACSSAPCKNDAQCVDVLDPVTGEPDFVCECISPFSGKDCSTNLCTDFECVDNQGVCVVIDDTPICQCYLNQFGERFFGAQCESINGGYCLPEVGTCTADCGGGNLTLTRRCDCPTPLVNGAICSNGLIDTDTFPCNTQPCPIMQCGDEEAVMTCPEGTAIGVVYVAYGTSTDESCTTIQEGCSAQDALVTLSDYCALGTGVSTCTIPSSGRDAIFYGASVPQGCESGLRKLTINFECISM</sequence>
<keyword evidence="2 9" id="KW-0768">Sushi</keyword>
<feature type="domain" description="Sushi" evidence="12">
    <location>
        <begin position="538"/>
        <end position="598"/>
    </location>
</feature>
<feature type="region of interest" description="Disordered" evidence="10">
    <location>
        <begin position="141"/>
        <end position="160"/>
    </location>
</feature>
<dbReference type="Proteomes" id="UP000749559">
    <property type="component" value="Unassembled WGS sequence"/>
</dbReference>
<feature type="domain" description="Sushi" evidence="12">
    <location>
        <begin position="2461"/>
        <end position="2516"/>
    </location>
</feature>
<feature type="non-terminal residue" evidence="14">
    <location>
        <position position="1"/>
    </location>
</feature>
<evidence type="ECO:0000313" key="14">
    <source>
        <dbReference type="EMBL" id="CAH1783128.1"/>
    </source>
</evidence>
<feature type="disulfide bond" evidence="9">
    <location>
        <begin position="1729"/>
        <end position="1756"/>
    </location>
</feature>
<dbReference type="CDD" id="cd00033">
    <property type="entry name" value="CCP"/>
    <property type="match status" value="23"/>
</dbReference>
<feature type="domain" description="Sushi" evidence="12">
    <location>
        <begin position="988"/>
        <end position="1057"/>
    </location>
</feature>
<dbReference type="GO" id="GO:0005509">
    <property type="term" value="F:calcium ion binding"/>
    <property type="evidence" value="ECO:0007669"/>
    <property type="project" value="InterPro"/>
</dbReference>
<feature type="domain" description="Sushi" evidence="12">
    <location>
        <begin position="1447"/>
        <end position="1505"/>
    </location>
</feature>
<keyword evidence="6 8" id="KW-1015">Disulfide bond</keyword>
<dbReference type="PROSITE" id="PS51233">
    <property type="entry name" value="VWFD"/>
    <property type="match status" value="1"/>
</dbReference>
<feature type="domain" description="Sushi" evidence="12">
    <location>
        <begin position="922"/>
        <end position="987"/>
    </location>
</feature>
<dbReference type="InterPro" id="IPR036383">
    <property type="entry name" value="TSP1_rpt_sf"/>
</dbReference>
<feature type="disulfide bond" evidence="9">
    <location>
        <begin position="1700"/>
        <end position="1743"/>
    </location>
</feature>
<dbReference type="InterPro" id="IPR000884">
    <property type="entry name" value="TSP1_rpt"/>
</dbReference>
<dbReference type="Pfam" id="PF12714">
    <property type="entry name" value="TILa"/>
    <property type="match status" value="1"/>
</dbReference>
<feature type="domain" description="Sushi" evidence="12">
    <location>
        <begin position="2579"/>
        <end position="2648"/>
    </location>
</feature>
<feature type="domain" description="EGF-like" evidence="11">
    <location>
        <begin position="3703"/>
        <end position="3739"/>
    </location>
</feature>
<dbReference type="InterPro" id="IPR002919">
    <property type="entry name" value="TIL_dom"/>
</dbReference>
<feature type="domain" description="Sushi" evidence="12">
    <location>
        <begin position="1132"/>
        <end position="1198"/>
    </location>
</feature>
<feature type="domain" description="Sushi" evidence="12">
    <location>
        <begin position="2517"/>
        <end position="2578"/>
    </location>
</feature>
<dbReference type="Pfam" id="PF08742">
    <property type="entry name" value="C8"/>
    <property type="match status" value="1"/>
</dbReference>
<feature type="disulfide bond" evidence="8">
    <location>
        <begin position="3729"/>
        <end position="3738"/>
    </location>
</feature>
<dbReference type="PROSITE" id="PS01186">
    <property type="entry name" value="EGF_2"/>
    <property type="match status" value="2"/>
</dbReference>
<evidence type="ECO:0000313" key="15">
    <source>
        <dbReference type="Proteomes" id="UP000749559"/>
    </source>
</evidence>
<feature type="domain" description="Sushi" evidence="12">
    <location>
        <begin position="343"/>
        <end position="404"/>
    </location>
</feature>
<dbReference type="InterPro" id="IPR000152">
    <property type="entry name" value="EGF-type_Asp/Asn_hydroxyl_site"/>
</dbReference>
<dbReference type="SUPFAM" id="SSF57567">
    <property type="entry name" value="Serine protease inhibitors"/>
    <property type="match status" value="1"/>
</dbReference>
<feature type="domain" description="Sushi" evidence="12">
    <location>
        <begin position="1759"/>
        <end position="1831"/>
    </location>
</feature>
<evidence type="ECO:0000256" key="3">
    <source>
        <dbReference type="ARBA" id="ARBA00022729"/>
    </source>
</evidence>
<dbReference type="SMART" id="SM00032">
    <property type="entry name" value="CCP"/>
    <property type="match status" value="49"/>
</dbReference>
<feature type="domain" description="Sushi" evidence="12">
    <location>
        <begin position="794"/>
        <end position="864"/>
    </location>
</feature>
<dbReference type="PROSITE" id="PS00022">
    <property type="entry name" value="EGF_1"/>
    <property type="match status" value="3"/>
</dbReference>
<dbReference type="Gene3D" id="2.20.100.10">
    <property type="entry name" value="Thrombospondin type-1 (TSP1) repeat"/>
    <property type="match status" value="1"/>
</dbReference>
<feature type="domain" description="Sushi" evidence="12">
    <location>
        <begin position="2649"/>
        <end position="2708"/>
    </location>
</feature>
<reference evidence="14" key="1">
    <citation type="submission" date="2022-03" db="EMBL/GenBank/DDBJ databases">
        <authorList>
            <person name="Martin C."/>
        </authorList>
    </citation>
    <scope>NUCLEOTIDE SEQUENCE</scope>
</reference>
<evidence type="ECO:0000256" key="10">
    <source>
        <dbReference type="SAM" id="MobiDB-lite"/>
    </source>
</evidence>
<dbReference type="SUPFAM" id="SSF57196">
    <property type="entry name" value="EGF/Laminin"/>
    <property type="match status" value="3"/>
</dbReference>
<evidence type="ECO:0000256" key="8">
    <source>
        <dbReference type="PROSITE-ProRule" id="PRU00076"/>
    </source>
</evidence>
<feature type="domain" description="Sushi" evidence="12">
    <location>
        <begin position="1384"/>
        <end position="1446"/>
    </location>
</feature>
<feature type="domain" description="Sushi" evidence="12">
    <location>
        <begin position="2963"/>
        <end position="3033"/>
    </location>
</feature>
<feature type="domain" description="Sushi" evidence="12">
    <location>
        <begin position="16"/>
        <end position="71"/>
    </location>
</feature>
<evidence type="ECO:0000259" key="13">
    <source>
        <dbReference type="PROSITE" id="PS51233"/>
    </source>
</evidence>
<feature type="domain" description="Sushi" evidence="12">
    <location>
        <begin position="1581"/>
        <end position="1640"/>
    </location>
</feature>
<comment type="caution">
    <text evidence="14">The sequence shown here is derived from an EMBL/GenBank/DDBJ whole genome shotgun (WGS) entry which is preliminary data.</text>
</comment>
<dbReference type="PROSITE" id="PS50092">
    <property type="entry name" value="TSP1"/>
    <property type="match status" value="1"/>
</dbReference>
<dbReference type="PROSITE" id="PS50923">
    <property type="entry name" value="SUSHI"/>
    <property type="match status" value="41"/>
</dbReference>
<feature type="domain" description="Sushi" evidence="12">
    <location>
        <begin position="2842"/>
        <end position="2901"/>
    </location>
</feature>
<dbReference type="SMART" id="SM00181">
    <property type="entry name" value="EGF"/>
    <property type="match status" value="8"/>
</dbReference>
<dbReference type="PANTHER" id="PTHR19325:SF560">
    <property type="entry name" value="SUSHI, VON WILLEBRAND FACTOR TYPE A, EGF AND PENTRAXIN DOMAIN-CONTAINING PROTEIN 1"/>
    <property type="match status" value="1"/>
</dbReference>
<evidence type="ECO:0000256" key="6">
    <source>
        <dbReference type="ARBA" id="ARBA00023157"/>
    </source>
</evidence>
<feature type="domain" description="VWFD" evidence="13">
    <location>
        <begin position="3284"/>
        <end position="3485"/>
    </location>
</feature>
<feature type="domain" description="Sushi" evidence="12">
    <location>
        <begin position="2167"/>
        <end position="2237"/>
    </location>
</feature>
<feature type="domain" description="EGF-like" evidence="11">
    <location>
        <begin position="3832"/>
        <end position="3874"/>
    </location>
</feature>
<evidence type="ECO:0000256" key="5">
    <source>
        <dbReference type="ARBA" id="ARBA00022837"/>
    </source>
</evidence>
<feature type="region of interest" description="Disordered" evidence="10">
    <location>
        <begin position="1"/>
        <end position="25"/>
    </location>
</feature>
<keyword evidence="4" id="KW-0677">Repeat</keyword>
<feature type="domain" description="Sushi" evidence="12">
    <location>
        <begin position="1199"/>
        <end position="1259"/>
    </location>
</feature>
<evidence type="ECO:0000256" key="4">
    <source>
        <dbReference type="ARBA" id="ARBA00022737"/>
    </source>
</evidence>
<dbReference type="PROSITE" id="PS50026">
    <property type="entry name" value="EGF_3"/>
    <property type="match status" value="3"/>
</dbReference>